<evidence type="ECO:0000313" key="3">
    <source>
        <dbReference type="Proteomes" id="UP000053424"/>
    </source>
</evidence>
<feature type="region of interest" description="Disordered" evidence="1">
    <location>
        <begin position="559"/>
        <end position="581"/>
    </location>
</feature>
<accession>A0A0C3BW87</accession>
<dbReference type="EMBL" id="KN831816">
    <property type="protein sequence ID" value="KIM35651.1"/>
    <property type="molecule type" value="Genomic_DNA"/>
</dbReference>
<dbReference type="HOGENOM" id="CLU_402271_0_0_1"/>
<feature type="region of interest" description="Disordered" evidence="1">
    <location>
        <begin position="1"/>
        <end position="21"/>
    </location>
</feature>
<sequence length="684" mass="75678">MAEWANKNKSEEHGNRRSVTIIQRRQAADTTLHETPPNGPGHKPKRHIVGLVVRGMEPLLIVNVEKFLSASSGVRKKVSTDGTEEKMTSRPFNIDLDSVPAIIDITPAFRAFLFSPAKANLSTLSQYHRLSRKPSPGLSLLARIYLLALFCEVALVREGSGVAIVRRRTSNIKMGNPMERSSLSLGRDRNAQLFGGGGARPGLGSTSAEKTTATTATTTIVGLNYEHVAHHGDLIRGGDREVNTGARIAGLRRHGLFPGPRASEPRMSAAKRSPFPRYLERREQSLPFRLSSAQRSAFDSHFAGPGNRRSFVYNEARSHSDLRRISPRLTSHLVIAASVDVCEVGVSYLGPCELLLPPEYVSLLTGGKNASQAVQGFLQVYSASTFPDAEQMPVRSAKVLVKCMEFACHDNESNMRSEIGWGPPGIALGIEDQLVVIVPGLQRTKKSREAPWLSRKLLEDLDLGFRQFDCLAFGNTVASASNCFLNAALVDFFEPLQERRMKSSHPMYWLPTKSVSCFRTELLIPAVWLLRDDVGDDFNTFGEIYFIVAFQSQKDCKEKVEKKGDKQPGDNRKKKSRVERMHGDFASRRTYGCMQTTDSLSPAQRGYGLPLHAQTNQEPGRDANSFRLGEPSRESLRALGTFVSTAHVQCDHALGIPEQKGRKFAVGNRRPTTVERGMLARRTV</sequence>
<protein>
    <submittedName>
        <fullName evidence="2">Uncharacterized protein</fullName>
    </submittedName>
</protein>
<name>A0A0C3BW87_HEBCY</name>
<evidence type="ECO:0000313" key="2">
    <source>
        <dbReference type="EMBL" id="KIM35651.1"/>
    </source>
</evidence>
<keyword evidence="3" id="KW-1185">Reference proteome</keyword>
<organism evidence="2 3">
    <name type="scientific">Hebeloma cylindrosporum</name>
    <dbReference type="NCBI Taxonomy" id="76867"/>
    <lineage>
        <taxon>Eukaryota</taxon>
        <taxon>Fungi</taxon>
        <taxon>Dikarya</taxon>
        <taxon>Basidiomycota</taxon>
        <taxon>Agaricomycotina</taxon>
        <taxon>Agaricomycetes</taxon>
        <taxon>Agaricomycetidae</taxon>
        <taxon>Agaricales</taxon>
        <taxon>Agaricineae</taxon>
        <taxon>Hymenogastraceae</taxon>
        <taxon>Hebeloma</taxon>
    </lineage>
</organism>
<reference evidence="3" key="2">
    <citation type="submission" date="2015-01" db="EMBL/GenBank/DDBJ databases">
        <title>Evolutionary Origins and Diversification of the Mycorrhizal Mutualists.</title>
        <authorList>
            <consortium name="DOE Joint Genome Institute"/>
            <consortium name="Mycorrhizal Genomics Consortium"/>
            <person name="Kohler A."/>
            <person name="Kuo A."/>
            <person name="Nagy L.G."/>
            <person name="Floudas D."/>
            <person name="Copeland A."/>
            <person name="Barry K.W."/>
            <person name="Cichocki N."/>
            <person name="Veneault-Fourrey C."/>
            <person name="LaButti K."/>
            <person name="Lindquist E.A."/>
            <person name="Lipzen A."/>
            <person name="Lundell T."/>
            <person name="Morin E."/>
            <person name="Murat C."/>
            <person name="Riley R."/>
            <person name="Ohm R."/>
            <person name="Sun H."/>
            <person name="Tunlid A."/>
            <person name="Henrissat B."/>
            <person name="Grigoriev I.V."/>
            <person name="Hibbett D.S."/>
            <person name="Martin F."/>
        </authorList>
    </citation>
    <scope>NUCLEOTIDE SEQUENCE [LARGE SCALE GENOMIC DNA]</scope>
    <source>
        <strain evidence="3">h7</strain>
    </source>
</reference>
<feature type="compositionally biased region" description="Basic and acidic residues" evidence="1">
    <location>
        <begin position="559"/>
        <end position="571"/>
    </location>
</feature>
<proteinExistence type="predicted"/>
<dbReference type="AlphaFoldDB" id="A0A0C3BW87"/>
<reference evidence="2 3" key="1">
    <citation type="submission" date="2014-04" db="EMBL/GenBank/DDBJ databases">
        <authorList>
            <consortium name="DOE Joint Genome Institute"/>
            <person name="Kuo A."/>
            <person name="Gay G."/>
            <person name="Dore J."/>
            <person name="Kohler A."/>
            <person name="Nagy L.G."/>
            <person name="Floudas D."/>
            <person name="Copeland A."/>
            <person name="Barry K.W."/>
            <person name="Cichocki N."/>
            <person name="Veneault-Fourrey C."/>
            <person name="LaButti K."/>
            <person name="Lindquist E.A."/>
            <person name="Lipzen A."/>
            <person name="Lundell T."/>
            <person name="Morin E."/>
            <person name="Murat C."/>
            <person name="Sun H."/>
            <person name="Tunlid A."/>
            <person name="Henrissat B."/>
            <person name="Grigoriev I.V."/>
            <person name="Hibbett D.S."/>
            <person name="Martin F."/>
            <person name="Nordberg H.P."/>
            <person name="Cantor M.N."/>
            <person name="Hua S.X."/>
        </authorList>
    </citation>
    <scope>NUCLEOTIDE SEQUENCE [LARGE SCALE GENOMIC DNA]</scope>
    <source>
        <strain evidence="3">h7</strain>
    </source>
</reference>
<dbReference type="Proteomes" id="UP000053424">
    <property type="component" value="Unassembled WGS sequence"/>
</dbReference>
<gene>
    <name evidence="2" type="ORF">M413DRAFT_14405</name>
</gene>
<feature type="compositionally biased region" description="Basic and acidic residues" evidence="1">
    <location>
        <begin position="1"/>
        <end position="15"/>
    </location>
</feature>
<feature type="region of interest" description="Disordered" evidence="1">
    <location>
        <begin position="254"/>
        <end position="274"/>
    </location>
</feature>
<evidence type="ECO:0000256" key="1">
    <source>
        <dbReference type="SAM" id="MobiDB-lite"/>
    </source>
</evidence>